<dbReference type="Pfam" id="PF00534">
    <property type="entry name" value="Glycos_transf_1"/>
    <property type="match status" value="1"/>
</dbReference>
<gene>
    <name evidence="3" type="ORF">FDG2_2543</name>
</gene>
<reference evidence="4" key="1">
    <citation type="submission" date="2016-02" db="EMBL/GenBank/DDBJ databases">
        <authorList>
            <person name="Wibberg D."/>
        </authorList>
    </citation>
    <scope>NUCLEOTIDE SEQUENCE [LARGE SCALE GENOMIC DNA]</scope>
</reference>
<keyword evidence="1 3" id="KW-0808">Transferase</keyword>
<dbReference type="Gene3D" id="3.40.50.2000">
    <property type="entry name" value="Glycogen Phosphorylase B"/>
    <property type="match status" value="1"/>
</dbReference>
<dbReference type="InterPro" id="IPR001296">
    <property type="entry name" value="Glyco_trans_1"/>
</dbReference>
<feature type="domain" description="Glycosyl transferase family 1" evidence="2">
    <location>
        <begin position="2"/>
        <end position="114"/>
    </location>
</feature>
<dbReference type="SUPFAM" id="SSF53756">
    <property type="entry name" value="UDP-Glycosyltransferase/glycogen phosphorylase"/>
    <property type="match status" value="1"/>
</dbReference>
<keyword evidence="4" id="KW-1185">Reference proteome</keyword>
<dbReference type="EMBL" id="FLUV01001068">
    <property type="protein sequence ID" value="SBW22376.1"/>
    <property type="molecule type" value="Genomic_DNA"/>
</dbReference>
<organism evidence="3 4">
    <name type="scientific">Candidatus Protofrankia californiensis</name>
    <dbReference type="NCBI Taxonomy" id="1839754"/>
    <lineage>
        <taxon>Bacteria</taxon>
        <taxon>Bacillati</taxon>
        <taxon>Actinomycetota</taxon>
        <taxon>Actinomycetes</taxon>
        <taxon>Frankiales</taxon>
        <taxon>Frankiaceae</taxon>
        <taxon>Protofrankia</taxon>
    </lineage>
</organism>
<dbReference type="AlphaFoldDB" id="A0A1C3NXU2"/>
<name>A0A1C3NXU2_9ACTN</name>
<accession>A0A1C3NXU2</accession>
<evidence type="ECO:0000313" key="4">
    <source>
        <dbReference type="Proteomes" id="UP000199013"/>
    </source>
</evidence>
<evidence type="ECO:0000259" key="2">
    <source>
        <dbReference type="Pfam" id="PF00534"/>
    </source>
</evidence>
<dbReference type="Proteomes" id="UP000199013">
    <property type="component" value="Unassembled WGS sequence"/>
</dbReference>
<evidence type="ECO:0000256" key="1">
    <source>
        <dbReference type="ARBA" id="ARBA00022679"/>
    </source>
</evidence>
<protein>
    <submittedName>
        <fullName evidence="3">Group 1 glycosyl transferase</fullName>
    </submittedName>
</protein>
<dbReference type="PANTHER" id="PTHR12526">
    <property type="entry name" value="GLYCOSYLTRANSFERASE"/>
    <property type="match status" value="1"/>
</dbReference>
<evidence type="ECO:0000313" key="3">
    <source>
        <dbReference type="EMBL" id="SBW22376.1"/>
    </source>
</evidence>
<sequence length="181" mass="19596">MVHIGRPEANKNRVRAIDVLVALCARGVDARLQIIGGQDTAETAELLARASAGGVRDRVEMLGERDDVPRLLVAASLLLLTSYYEGLPSVVLEACAVATPVLATDLPGVGEIARLLPGITLLPLSATDEIWADTARALTAVPPLLDDRRAALRHFVRSPFTIENWQRELTAVWSRPPGKHR</sequence>
<proteinExistence type="predicted"/>
<dbReference type="GO" id="GO:0016757">
    <property type="term" value="F:glycosyltransferase activity"/>
    <property type="evidence" value="ECO:0007669"/>
    <property type="project" value="InterPro"/>
</dbReference>